<organism evidence="2 3">
    <name type="scientific">Asparagus officinalis</name>
    <name type="common">Garden asparagus</name>
    <dbReference type="NCBI Taxonomy" id="4686"/>
    <lineage>
        <taxon>Eukaryota</taxon>
        <taxon>Viridiplantae</taxon>
        <taxon>Streptophyta</taxon>
        <taxon>Embryophyta</taxon>
        <taxon>Tracheophyta</taxon>
        <taxon>Spermatophyta</taxon>
        <taxon>Magnoliopsida</taxon>
        <taxon>Liliopsida</taxon>
        <taxon>Asparagales</taxon>
        <taxon>Asparagaceae</taxon>
        <taxon>Asparagoideae</taxon>
        <taxon>Asparagus</taxon>
    </lineage>
</organism>
<gene>
    <name evidence="2" type="ORF">A4U43_C07F29270</name>
</gene>
<evidence type="ECO:0000313" key="2">
    <source>
        <dbReference type="EMBL" id="ONK64729.1"/>
    </source>
</evidence>
<dbReference type="EMBL" id="CM007387">
    <property type="protein sequence ID" value="ONK64729.1"/>
    <property type="molecule type" value="Genomic_DNA"/>
</dbReference>
<reference evidence="3" key="1">
    <citation type="journal article" date="2017" name="Nat. Commun.">
        <title>The asparagus genome sheds light on the origin and evolution of a young Y chromosome.</title>
        <authorList>
            <person name="Harkess A."/>
            <person name="Zhou J."/>
            <person name="Xu C."/>
            <person name="Bowers J.E."/>
            <person name="Van der Hulst R."/>
            <person name="Ayyampalayam S."/>
            <person name="Mercati F."/>
            <person name="Riccardi P."/>
            <person name="McKain M.R."/>
            <person name="Kakrana A."/>
            <person name="Tang H."/>
            <person name="Ray J."/>
            <person name="Groenendijk J."/>
            <person name="Arikit S."/>
            <person name="Mathioni S.M."/>
            <person name="Nakano M."/>
            <person name="Shan H."/>
            <person name="Telgmann-Rauber A."/>
            <person name="Kanno A."/>
            <person name="Yue Z."/>
            <person name="Chen H."/>
            <person name="Li W."/>
            <person name="Chen Y."/>
            <person name="Xu X."/>
            <person name="Zhang Y."/>
            <person name="Luo S."/>
            <person name="Chen H."/>
            <person name="Gao J."/>
            <person name="Mao Z."/>
            <person name="Pires J.C."/>
            <person name="Luo M."/>
            <person name="Kudrna D."/>
            <person name="Wing R.A."/>
            <person name="Meyers B.C."/>
            <person name="Yi K."/>
            <person name="Kong H."/>
            <person name="Lavrijsen P."/>
            <person name="Sunseri F."/>
            <person name="Falavigna A."/>
            <person name="Ye Y."/>
            <person name="Leebens-Mack J.H."/>
            <person name="Chen G."/>
        </authorList>
    </citation>
    <scope>NUCLEOTIDE SEQUENCE [LARGE SCALE GENOMIC DNA]</scope>
    <source>
        <strain evidence="3">cv. DH0086</strain>
    </source>
</reference>
<keyword evidence="3" id="KW-1185">Reference proteome</keyword>
<accession>A0A5P1EIW0</accession>
<dbReference type="Proteomes" id="UP000243459">
    <property type="component" value="Chromosome 7"/>
</dbReference>
<evidence type="ECO:0000313" key="3">
    <source>
        <dbReference type="Proteomes" id="UP000243459"/>
    </source>
</evidence>
<proteinExistence type="predicted"/>
<dbReference type="AlphaFoldDB" id="A0A5P1EIW0"/>
<evidence type="ECO:0000256" key="1">
    <source>
        <dbReference type="SAM" id="MobiDB-lite"/>
    </source>
</evidence>
<name>A0A5P1EIW0_ASPOF</name>
<dbReference type="Gramene" id="ONK64729">
    <property type="protein sequence ID" value="ONK64729"/>
    <property type="gene ID" value="A4U43_C07F29270"/>
</dbReference>
<protein>
    <submittedName>
        <fullName evidence="2">Uncharacterized protein</fullName>
    </submittedName>
</protein>
<feature type="region of interest" description="Disordered" evidence="1">
    <location>
        <begin position="1"/>
        <end position="21"/>
    </location>
</feature>
<sequence length="246" mass="27392">MRAHGTFQRLPRRADGPVASHARSRITVGWRRAMGRTPHLQHRRRRLLPLAARRPPRLTPTGHGFEGWRARSDEVGRVQAFAGAEPVQLRIFWRRMEAGRLSDGVDVFSLSARAAGRRHYYIRQRGYLGVYWVLEKPSCCVSCSLANAGSRRGFACYSAKAAAADSQLPFTLRPANATNADGTASLVHVRGTLYGMKSRVKIAVLVDRPASARVCRRGPWSSIEAWRVSGHVEVSSRTPPSQRRSS</sequence>